<evidence type="ECO:0000256" key="5">
    <source>
        <dbReference type="ARBA" id="ARBA00022679"/>
    </source>
</evidence>
<name>A0ABQ6C574_9BURK</name>
<evidence type="ECO:0000256" key="4">
    <source>
        <dbReference type="ARBA" id="ARBA00017935"/>
    </source>
</evidence>
<dbReference type="Gene3D" id="3.40.630.30">
    <property type="match status" value="1"/>
</dbReference>
<evidence type="ECO:0000259" key="9">
    <source>
        <dbReference type="PROSITE" id="PS51186"/>
    </source>
</evidence>
<gene>
    <name evidence="8" type="primary">ectA</name>
    <name evidence="10" type="ORF">GCM10007935_15750</name>
</gene>
<dbReference type="EMBL" id="BSPB01000009">
    <property type="protein sequence ID" value="GLS14144.1"/>
    <property type="molecule type" value="Genomic_DNA"/>
</dbReference>
<dbReference type="PANTHER" id="PTHR43072:SF23">
    <property type="entry name" value="UPF0039 PROTEIN C11D3.02C"/>
    <property type="match status" value="1"/>
</dbReference>
<comment type="caution">
    <text evidence="10">The sequence shown here is derived from an EMBL/GenBank/DDBJ whole genome shotgun (WGS) entry which is preliminary data.</text>
</comment>
<sequence>MTQSDRPTYTHSLSVQFRSARPSDGAAAWRLVRETGALELNSPYFYLLLATDFGDTCLVAEHDGQMVGLVIGYHPPREADTAFVWQIGVLPTYRGQGLGLRLLQAWLQLPANAHCRWVTATVAEDNAASQAVFRRLAAEHGTACSVQAHFTPDQFPQEHPAEPLYRVGPIVRGVPA</sequence>
<dbReference type="PANTHER" id="PTHR43072">
    <property type="entry name" value="N-ACETYLTRANSFERASE"/>
    <property type="match status" value="1"/>
</dbReference>
<dbReference type="InterPro" id="IPR000182">
    <property type="entry name" value="GNAT_dom"/>
</dbReference>
<dbReference type="InterPro" id="IPR012772">
    <property type="entry name" value="Ectoine_EctA"/>
</dbReference>
<evidence type="ECO:0000256" key="7">
    <source>
        <dbReference type="ARBA" id="ARBA00048924"/>
    </source>
</evidence>
<keyword evidence="11" id="KW-1185">Reference proteome</keyword>
<evidence type="ECO:0000256" key="3">
    <source>
        <dbReference type="ARBA" id="ARBA00012355"/>
    </source>
</evidence>
<organism evidence="10 11">
    <name type="scientific">Hydrogenophaga electricum</name>
    <dbReference type="NCBI Taxonomy" id="1230953"/>
    <lineage>
        <taxon>Bacteria</taxon>
        <taxon>Pseudomonadati</taxon>
        <taxon>Pseudomonadota</taxon>
        <taxon>Betaproteobacteria</taxon>
        <taxon>Burkholderiales</taxon>
        <taxon>Comamonadaceae</taxon>
        <taxon>Hydrogenophaga</taxon>
    </lineage>
</organism>
<feature type="domain" description="N-acetyltransferase" evidence="9">
    <location>
        <begin position="15"/>
        <end position="162"/>
    </location>
</feature>
<dbReference type="Pfam" id="PF00583">
    <property type="entry name" value="Acetyltransf_1"/>
    <property type="match status" value="1"/>
</dbReference>
<comment type="catalytic activity">
    <reaction evidence="7 8">
        <text>L-2,4-diaminobutanoate + acetyl-CoA = (2S)-4-acetamido-2-aminobutanoate + CoA + H(+)</text>
        <dbReference type="Rhea" id="RHEA:16901"/>
        <dbReference type="ChEBI" id="CHEBI:15378"/>
        <dbReference type="ChEBI" id="CHEBI:57287"/>
        <dbReference type="ChEBI" id="CHEBI:57288"/>
        <dbReference type="ChEBI" id="CHEBI:58761"/>
        <dbReference type="ChEBI" id="CHEBI:58929"/>
        <dbReference type="EC" id="2.3.1.178"/>
    </reaction>
</comment>
<keyword evidence="6 8" id="KW-0012">Acyltransferase</keyword>
<dbReference type="EC" id="2.3.1.178" evidence="3 8"/>
<comment type="similarity">
    <text evidence="2 8">Belongs to the acetyltransferase family. EctA subfamily.</text>
</comment>
<evidence type="ECO:0000313" key="10">
    <source>
        <dbReference type="EMBL" id="GLS14144.1"/>
    </source>
</evidence>
<dbReference type="Proteomes" id="UP001156903">
    <property type="component" value="Unassembled WGS sequence"/>
</dbReference>
<evidence type="ECO:0000256" key="6">
    <source>
        <dbReference type="ARBA" id="ARBA00023315"/>
    </source>
</evidence>
<comment type="pathway">
    <text evidence="1 8">Amine and polyamine biosynthesis; ectoine biosynthesis; L-ectoine from L-aspartate 4-semialdehyde: step 2/3.</text>
</comment>
<dbReference type="PROSITE" id="PS51186">
    <property type="entry name" value="GNAT"/>
    <property type="match status" value="1"/>
</dbReference>
<dbReference type="CDD" id="cd04301">
    <property type="entry name" value="NAT_SF"/>
    <property type="match status" value="1"/>
</dbReference>
<dbReference type="InterPro" id="IPR016181">
    <property type="entry name" value="Acyl_CoA_acyltransferase"/>
</dbReference>
<reference evidence="11" key="1">
    <citation type="journal article" date="2019" name="Int. J. Syst. Evol. Microbiol.">
        <title>The Global Catalogue of Microorganisms (GCM) 10K type strain sequencing project: providing services to taxonomists for standard genome sequencing and annotation.</title>
        <authorList>
            <consortium name="The Broad Institute Genomics Platform"/>
            <consortium name="The Broad Institute Genome Sequencing Center for Infectious Disease"/>
            <person name="Wu L."/>
            <person name="Ma J."/>
        </authorList>
    </citation>
    <scope>NUCLEOTIDE SEQUENCE [LARGE SCALE GENOMIC DNA]</scope>
    <source>
        <strain evidence="11">NBRC 109341</strain>
    </source>
</reference>
<comment type="function">
    <text evidence="8">Catalyzes the acetylation of L-2,4-diaminobutyrate (DABA) to gamma-N-acetyl-alpha,gamma-diaminobutyric acid (ADABA) with acetyl coenzyme A.</text>
</comment>
<dbReference type="RefSeq" id="WP_284307335.1">
    <property type="nucleotide sequence ID" value="NZ_BSPB01000009.1"/>
</dbReference>
<evidence type="ECO:0000313" key="11">
    <source>
        <dbReference type="Proteomes" id="UP001156903"/>
    </source>
</evidence>
<proteinExistence type="inferred from homology"/>
<evidence type="ECO:0000256" key="2">
    <source>
        <dbReference type="ARBA" id="ARBA00010712"/>
    </source>
</evidence>
<evidence type="ECO:0000256" key="8">
    <source>
        <dbReference type="RuleBase" id="RU365045"/>
    </source>
</evidence>
<accession>A0ABQ6C574</accession>
<keyword evidence="5 8" id="KW-0808">Transferase</keyword>
<protein>
    <recommendedName>
        <fullName evidence="4 8">L-2,4-diaminobutyric acid acetyltransferase</fullName>
        <shortName evidence="8">DABA acetyltransferase</shortName>
        <ecNumber evidence="3 8">2.3.1.178</ecNumber>
    </recommendedName>
</protein>
<evidence type="ECO:0000256" key="1">
    <source>
        <dbReference type="ARBA" id="ARBA00004978"/>
    </source>
</evidence>
<dbReference type="SUPFAM" id="SSF55729">
    <property type="entry name" value="Acyl-CoA N-acyltransferases (Nat)"/>
    <property type="match status" value="1"/>
</dbReference>
<dbReference type="NCBIfam" id="TIGR02406">
    <property type="entry name" value="ectoine_EctA"/>
    <property type="match status" value="1"/>
</dbReference>